<gene>
    <name evidence="1" type="ORF">ABI908_14755</name>
</gene>
<accession>A0ABV0IVR0</accession>
<dbReference type="RefSeq" id="WP_347936106.1">
    <property type="nucleotide sequence ID" value="NZ_CP158160.1"/>
</dbReference>
<name>A0ABV0IVR0_9NEIS</name>
<dbReference type="EMBL" id="JBDXMI010000001">
    <property type="protein sequence ID" value="MEO9385355.1"/>
    <property type="molecule type" value="Genomic_DNA"/>
</dbReference>
<evidence type="ECO:0008006" key="3">
    <source>
        <dbReference type="Google" id="ProtNLM"/>
    </source>
</evidence>
<keyword evidence="2" id="KW-1185">Reference proteome</keyword>
<protein>
    <recommendedName>
        <fullName evidence="3">ParB/Sulfiredoxin domain-containing protein</fullName>
    </recommendedName>
</protein>
<proteinExistence type="predicted"/>
<evidence type="ECO:0000313" key="2">
    <source>
        <dbReference type="Proteomes" id="UP001462502"/>
    </source>
</evidence>
<sequence>MHFHHPVENIEFDIPDRWWIEAGADRFIRSASSFSASSTPAWPNQLVSIADVTAPRRNEGIVGLGEERTISLLRAMVTGLELPPLEVHQPPGATKLVVRNGFHRYFLSIALGFPELPVSVRPYFDINAL</sequence>
<organism evidence="1 2">
    <name type="scientific">Chromobacterium phragmitis</name>
    <dbReference type="NCBI Taxonomy" id="2202141"/>
    <lineage>
        <taxon>Bacteria</taxon>
        <taxon>Pseudomonadati</taxon>
        <taxon>Pseudomonadota</taxon>
        <taxon>Betaproteobacteria</taxon>
        <taxon>Neisseriales</taxon>
        <taxon>Chromobacteriaceae</taxon>
        <taxon>Chromobacterium</taxon>
    </lineage>
</organism>
<comment type="caution">
    <text evidence="1">The sequence shown here is derived from an EMBL/GenBank/DDBJ whole genome shotgun (WGS) entry which is preliminary data.</text>
</comment>
<reference evidence="1 2" key="1">
    <citation type="submission" date="2024-05" db="EMBL/GenBank/DDBJ databases">
        <authorList>
            <person name="De Oliveira J.P."/>
            <person name="Noriler S.A."/>
            <person name="De Oliveira A.G."/>
            <person name="Sipoli D.S."/>
        </authorList>
    </citation>
    <scope>NUCLEOTIDE SEQUENCE [LARGE SCALE GENOMIC DNA]</scope>
    <source>
        <strain evidence="1 2">LABIM192</strain>
    </source>
</reference>
<evidence type="ECO:0000313" key="1">
    <source>
        <dbReference type="EMBL" id="MEO9385355.1"/>
    </source>
</evidence>
<dbReference type="Proteomes" id="UP001462502">
    <property type="component" value="Unassembled WGS sequence"/>
</dbReference>